<comment type="caution">
    <text evidence="10">The sequence shown here is derived from an EMBL/GenBank/DDBJ whole genome shotgun (WGS) entry which is preliminary data.</text>
</comment>
<protein>
    <submittedName>
        <fullName evidence="10">Putative PurR-regulated permease PerM</fullName>
    </submittedName>
</protein>
<feature type="transmembrane region" description="Helical" evidence="9">
    <location>
        <begin position="281"/>
        <end position="302"/>
    </location>
</feature>
<keyword evidence="5 9" id="KW-0812">Transmembrane</keyword>
<evidence type="ECO:0000256" key="2">
    <source>
        <dbReference type="ARBA" id="ARBA00009773"/>
    </source>
</evidence>
<gene>
    <name evidence="10" type="ORF">EDD41_1790</name>
</gene>
<reference evidence="10 11" key="1">
    <citation type="submission" date="2018-11" db="EMBL/GenBank/DDBJ databases">
        <title>Sequencing the genomes of 1000 actinobacteria strains.</title>
        <authorList>
            <person name="Klenk H.-P."/>
        </authorList>
    </citation>
    <scope>NUCLEOTIDE SEQUENCE [LARGE SCALE GENOMIC DNA]</scope>
    <source>
        <strain evidence="10 11">DSM 10546</strain>
    </source>
</reference>
<dbReference type="GO" id="GO:0005886">
    <property type="term" value="C:plasma membrane"/>
    <property type="evidence" value="ECO:0007669"/>
    <property type="project" value="UniProtKB-SubCell"/>
</dbReference>
<feature type="transmembrane region" description="Helical" evidence="9">
    <location>
        <begin position="85"/>
        <end position="106"/>
    </location>
</feature>
<dbReference type="PANTHER" id="PTHR21716">
    <property type="entry name" value="TRANSMEMBRANE PROTEIN"/>
    <property type="match status" value="1"/>
</dbReference>
<evidence type="ECO:0000256" key="1">
    <source>
        <dbReference type="ARBA" id="ARBA00004651"/>
    </source>
</evidence>
<evidence type="ECO:0000256" key="4">
    <source>
        <dbReference type="ARBA" id="ARBA00022475"/>
    </source>
</evidence>
<keyword evidence="3" id="KW-0813">Transport</keyword>
<comment type="subcellular location">
    <subcellularLocation>
        <location evidence="1">Cell membrane</location>
        <topology evidence="1">Multi-pass membrane protein</topology>
    </subcellularLocation>
</comment>
<feature type="transmembrane region" description="Helical" evidence="9">
    <location>
        <begin position="27"/>
        <end position="46"/>
    </location>
</feature>
<feature type="transmembrane region" description="Helical" evidence="9">
    <location>
        <begin position="176"/>
        <end position="192"/>
    </location>
</feature>
<dbReference type="GO" id="GO:0055085">
    <property type="term" value="P:transmembrane transport"/>
    <property type="evidence" value="ECO:0007669"/>
    <property type="project" value="TreeGrafter"/>
</dbReference>
<name>A0A3N1ZUY6_9ACTN</name>
<dbReference type="Proteomes" id="UP000275749">
    <property type="component" value="Unassembled WGS sequence"/>
</dbReference>
<evidence type="ECO:0000256" key="6">
    <source>
        <dbReference type="ARBA" id="ARBA00022989"/>
    </source>
</evidence>
<dbReference type="InterPro" id="IPR002549">
    <property type="entry name" value="AI-2E-like"/>
</dbReference>
<evidence type="ECO:0000256" key="7">
    <source>
        <dbReference type="ARBA" id="ARBA00023136"/>
    </source>
</evidence>
<dbReference type="PANTHER" id="PTHR21716:SF53">
    <property type="entry name" value="PERMEASE PERM-RELATED"/>
    <property type="match status" value="1"/>
</dbReference>
<evidence type="ECO:0000256" key="8">
    <source>
        <dbReference type="SAM" id="MobiDB-lite"/>
    </source>
</evidence>
<evidence type="ECO:0000256" key="9">
    <source>
        <dbReference type="SAM" id="Phobius"/>
    </source>
</evidence>
<feature type="transmembrane region" description="Helical" evidence="9">
    <location>
        <begin position="322"/>
        <end position="346"/>
    </location>
</feature>
<feature type="region of interest" description="Disordered" evidence="8">
    <location>
        <begin position="366"/>
        <end position="387"/>
    </location>
</feature>
<feature type="transmembrane region" description="Helical" evidence="9">
    <location>
        <begin position="255"/>
        <end position="274"/>
    </location>
</feature>
<dbReference type="EMBL" id="RKHG01000001">
    <property type="protein sequence ID" value="ROR54568.1"/>
    <property type="molecule type" value="Genomic_DNA"/>
</dbReference>
<evidence type="ECO:0000313" key="10">
    <source>
        <dbReference type="EMBL" id="ROR54568.1"/>
    </source>
</evidence>
<feature type="transmembrane region" description="Helical" evidence="9">
    <location>
        <begin position="52"/>
        <end position="73"/>
    </location>
</feature>
<proteinExistence type="inferred from homology"/>
<dbReference type="Pfam" id="PF01594">
    <property type="entry name" value="AI-2E_transport"/>
    <property type="match status" value="1"/>
</dbReference>
<keyword evidence="6 9" id="KW-1133">Transmembrane helix</keyword>
<organism evidence="10 11">
    <name type="scientific">Luteococcus japonicus</name>
    <dbReference type="NCBI Taxonomy" id="33984"/>
    <lineage>
        <taxon>Bacteria</taxon>
        <taxon>Bacillati</taxon>
        <taxon>Actinomycetota</taxon>
        <taxon>Actinomycetes</taxon>
        <taxon>Propionibacteriales</taxon>
        <taxon>Propionibacteriaceae</taxon>
        <taxon>Luteococcus</taxon>
    </lineage>
</organism>
<dbReference type="AlphaFoldDB" id="A0A3N1ZUY6"/>
<keyword evidence="4" id="KW-1003">Cell membrane</keyword>
<evidence type="ECO:0000256" key="5">
    <source>
        <dbReference type="ARBA" id="ARBA00022692"/>
    </source>
</evidence>
<sequence>MHPARWVLVYSAEQPDLRNRTPRALDVALRVGIPFLVSVACGWVAIRLMGQARFALVPMAIAMLLTALLSPAVSWMRRRLHVPAYLAGALALVGTMGVLIAVIGHAGSALLADGGSITAMAQDVLHSTAAWLRGGPLHVQDGQLPQAVDKAQAWLATNSSNIASTVMTFGGSLSELSAMALLGLVSAFFFLGDGKRIWRSILWLVPPRSRNRQFEASRRSWHALELYARTAVVVAVIDAVCIGLGALLLDVPFPLPLAMLVFVSAFIPFVGAIASGAVAVVLALFTGGPTTALLMAVVVLAVQQLEGNVLQPLLMGRAVSLHPYAVIVGVSLSGYLFGLVGALLAVPAMAGGMAWLRYLNDTDPFPQLEAEPDPAEEAGSGAHPAHP</sequence>
<evidence type="ECO:0000256" key="3">
    <source>
        <dbReference type="ARBA" id="ARBA00022448"/>
    </source>
</evidence>
<evidence type="ECO:0000313" key="11">
    <source>
        <dbReference type="Proteomes" id="UP000275749"/>
    </source>
</evidence>
<keyword evidence="7 9" id="KW-0472">Membrane</keyword>
<accession>A0A3N1ZUY6</accession>
<feature type="transmembrane region" description="Helical" evidence="9">
    <location>
        <begin position="226"/>
        <end position="249"/>
    </location>
</feature>
<comment type="similarity">
    <text evidence="2">Belongs to the autoinducer-2 exporter (AI-2E) (TC 2.A.86) family.</text>
</comment>